<organism evidence="5 6">
    <name type="scientific">Lentilactobacillus sunkii DSM 19904</name>
    <dbReference type="NCBI Taxonomy" id="1423808"/>
    <lineage>
        <taxon>Bacteria</taxon>
        <taxon>Bacillati</taxon>
        <taxon>Bacillota</taxon>
        <taxon>Bacilli</taxon>
        <taxon>Lactobacillales</taxon>
        <taxon>Lactobacillaceae</taxon>
        <taxon>Lentilactobacillus</taxon>
    </lineage>
</organism>
<dbReference type="EMBL" id="AZEA01000020">
    <property type="protein sequence ID" value="KRK87501.1"/>
    <property type="molecule type" value="Genomic_DNA"/>
</dbReference>
<dbReference type="InterPro" id="IPR038200">
    <property type="entry name" value="GW_dom_sf"/>
</dbReference>
<protein>
    <submittedName>
        <fullName evidence="5">Beta-lactamase</fullName>
    </submittedName>
</protein>
<accession>A0A0R1KUV9</accession>
<name>A0A0R1KUV9_9LACO</name>
<feature type="region of interest" description="Disordered" evidence="2">
    <location>
        <begin position="43"/>
        <end position="63"/>
    </location>
</feature>
<evidence type="ECO:0000256" key="2">
    <source>
        <dbReference type="SAM" id="MobiDB-lite"/>
    </source>
</evidence>
<dbReference type="PROSITE" id="PS51780">
    <property type="entry name" value="GW"/>
    <property type="match status" value="1"/>
</dbReference>
<evidence type="ECO:0000256" key="3">
    <source>
        <dbReference type="SAM" id="SignalP"/>
    </source>
</evidence>
<dbReference type="InterPro" id="IPR050491">
    <property type="entry name" value="AmpC-like"/>
</dbReference>
<dbReference type="SUPFAM" id="SSF82057">
    <property type="entry name" value="Prokaryotic SH3-related domain"/>
    <property type="match status" value="1"/>
</dbReference>
<dbReference type="Pfam" id="PF13457">
    <property type="entry name" value="GW"/>
    <property type="match status" value="1"/>
</dbReference>
<dbReference type="InterPro" id="IPR001466">
    <property type="entry name" value="Beta-lactam-related"/>
</dbReference>
<dbReference type="SUPFAM" id="SSF56601">
    <property type="entry name" value="beta-lactamase/transpeptidase-like"/>
    <property type="match status" value="1"/>
</dbReference>
<evidence type="ECO:0000313" key="5">
    <source>
        <dbReference type="EMBL" id="KRK87501.1"/>
    </source>
</evidence>
<comment type="caution">
    <text evidence="5">The sequence shown here is derived from an EMBL/GenBank/DDBJ whole genome shotgun (WGS) entry which is preliminary data.</text>
</comment>
<dbReference type="Pfam" id="PF00144">
    <property type="entry name" value="Beta-lactamase"/>
    <property type="match status" value="1"/>
</dbReference>
<sequence>MNNINKLMGMTSIMNTKNKLKTTLLIAAGALLLGVTATQATTANAAPTTTASSTKKTTSTTKANTKRYDAQITAPKSLASGYQIYSNVPGTKNTTGTPTTVTSSSKYNNKYVRVMQTQDSGSATYAQIRYNGKILGWMNANGLTKVSFKSIAQATMQQYDAIGTVLVSHNKSLTPTIVSNGFANMLHSTKNASDGTVVYPLASLQSTMTGVIIQKLINAKQLTPTTKLSKFYPQIAHSKTFTIQQLLTMTSGIKGNIKTPSDLLSEDDAYDNAIKSLTSTGKTTFKYSDINYVLLAGIISKVTGKTYTQNLQSRILNKLGMKNTFIVNDTQPTMAAIKAVSYTLNGNSDYQNSQSVSYPTLSALPGAGNVLTTPTDYYKFVLGIQNNKILTPNSYKKLTGYSTKYSGGMYVNQKAVKFNNGTYTDTGFSTGYYASDGNQHVTVTFLNQSPLKNNMTPAQFTQKMNNIATYY</sequence>
<dbReference type="PANTHER" id="PTHR46825">
    <property type="entry name" value="D-ALANYL-D-ALANINE-CARBOXYPEPTIDASE/ENDOPEPTIDASE AMPH"/>
    <property type="match status" value="1"/>
</dbReference>
<evidence type="ECO:0000256" key="1">
    <source>
        <dbReference type="ARBA" id="ARBA00022729"/>
    </source>
</evidence>
<dbReference type="PANTHER" id="PTHR46825:SF7">
    <property type="entry name" value="D-ALANYL-D-ALANINE CARBOXYPEPTIDASE"/>
    <property type="match status" value="1"/>
</dbReference>
<dbReference type="InterPro" id="IPR025987">
    <property type="entry name" value="GW_dom"/>
</dbReference>
<feature type="chain" id="PRO_5006406871" evidence="3">
    <location>
        <begin position="46"/>
        <end position="471"/>
    </location>
</feature>
<reference evidence="5 6" key="1">
    <citation type="journal article" date="2015" name="Genome Announc.">
        <title>Expanding the biotechnology potential of lactobacilli through comparative genomics of 213 strains and associated genera.</title>
        <authorList>
            <person name="Sun Z."/>
            <person name="Harris H.M."/>
            <person name="McCann A."/>
            <person name="Guo C."/>
            <person name="Argimon S."/>
            <person name="Zhang W."/>
            <person name="Yang X."/>
            <person name="Jeffery I.B."/>
            <person name="Cooney J.C."/>
            <person name="Kagawa T.F."/>
            <person name="Liu W."/>
            <person name="Song Y."/>
            <person name="Salvetti E."/>
            <person name="Wrobel A."/>
            <person name="Rasinkangas P."/>
            <person name="Parkhill J."/>
            <person name="Rea M.C."/>
            <person name="O'Sullivan O."/>
            <person name="Ritari J."/>
            <person name="Douillard F.P."/>
            <person name="Paul Ross R."/>
            <person name="Yang R."/>
            <person name="Briner A.E."/>
            <person name="Felis G.E."/>
            <person name="de Vos W.M."/>
            <person name="Barrangou R."/>
            <person name="Klaenhammer T.R."/>
            <person name="Caufield P.W."/>
            <person name="Cui Y."/>
            <person name="Zhang H."/>
            <person name="O'Toole P.W."/>
        </authorList>
    </citation>
    <scope>NUCLEOTIDE SEQUENCE [LARGE SCALE GENOMIC DNA]</scope>
    <source>
        <strain evidence="5 6">DSM 19904</strain>
    </source>
</reference>
<keyword evidence="6" id="KW-1185">Reference proteome</keyword>
<dbReference type="InterPro" id="IPR012338">
    <property type="entry name" value="Beta-lactam/transpept-like"/>
</dbReference>
<dbReference type="AlphaFoldDB" id="A0A0R1KUV9"/>
<proteinExistence type="predicted"/>
<keyword evidence="1 3" id="KW-0732">Signal</keyword>
<feature type="domain" description="GW" evidence="4">
    <location>
        <begin position="62"/>
        <end position="148"/>
    </location>
</feature>
<dbReference type="PATRIC" id="fig|1423808.3.peg.1267"/>
<evidence type="ECO:0000259" key="4">
    <source>
        <dbReference type="PROSITE" id="PS51780"/>
    </source>
</evidence>
<dbReference type="Proteomes" id="UP000051581">
    <property type="component" value="Unassembled WGS sequence"/>
</dbReference>
<dbReference type="Gene3D" id="2.30.30.170">
    <property type="match status" value="1"/>
</dbReference>
<feature type="signal peptide" evidence="3">
    <location>
        <begin position="1"/>
        <end position="45"/>
    </location>
</feature>
<evidence type="ECO:0000313" key="6">
    <source>
        <dbReference type="Proteomes" id="UP000051581"/>
    </source>
</evidence>
<gene>
    <name evidence="5" type="ORF">FD17_GL001254</name>
</gene>
<dbReference type="Gene3D" id="3.40.710.10">
    <property type="entry name" value="DD-peptidase/beta-lactamase superfamily"/>
    <property type="match status" value="1"/>
</dbReference>